<evidence type="ECO:0000313" key="8">
    <source>
        <dbReference type="EMBL" id="AVR45402.1"/>
    </source>
</evidence>
<protein>
    <recommendedName>
        <fullName evidence="2">histidine kinase</fullName>
        <ecNumber evidence="2">2.7.13.3</ecNumber>
    </recommendedName>
</protein>
<evidence type="ECO:0000259" key="7">
    <source>
        <dbReference type="PROSITE" id="PS50109"/>
    </source>
</evidence>
<dbReference type="InterPro" id="IPR011047">
    <property type="entry name" value="Quinoprotein_ADH-like_sf"/>
</dbReference>
<proteinExistence type="predicted"/>
<dbReference type="PANTHER" id="PTHR43547">
    <property type="entry name" value="TWO-COMPONENT HISTIDINE KINASE"/>
    <property type="match status" value="1"/>
</dbReference>
<dbReference type="SUPFAM" id="SSF55874">
    <property type="entry name" value="ATPase domain of HSP90 chaperone/DNA topoisomerase II/histidine kinase"/>
    <property type="match status" value="1"/>
</dbReference>
<dbReference type="PRINTS" id="PR00344">
    <property type="entry name" value="BCTRLSENSOR"/>
</dbReference>
<evidence type="ECO:0000256" key="1">
    <source>
        <dbReference type="ARBA" id="ARBA00000085"/>
    </source>
</evidence>
<evidence type="ECO:0000256" key="6">
    <source>
        <dbReference type="SAM" id="SignalP"/>
    </source>
</evidence>
<name>A0A2R3Z5B3_9FLAO</name>
<dbReference type="SUPFAM" id="SSF63829">
    <property type="entry name" value="Calcium-dependent phosphotriesterase"/>
    <property type="match status" value="1"/>
</dbReference>
<dbReference type="InterPro" id="IPR003594">
    <property type="entry name" value="HATPase_dom"/>
</dbReference>
<dbReference type="Gene3D" id="2.60.40.10">
    <property type="entry name" value="Immunoglobulins"/>
    <property type="match status" value="1"/>
</dbReference>
<dbReference type="Pfam" id="PF07495">
    <property type="entry name" value="Y_Y_Y"/>
    <property type="match status" value="1"/>
</dbReference>
<keyword evidence="5" id="KW-0812">Transmembrane</keyword>
<sequence>MKKDILKLLIIIASVLLLFSCNNAPEAPPFPETDLGYEQPVAKPFKMPESDTIHWETAKLKPLPEIKFEWDKLPTKPFEIGEAEPLEGEIETKPFYLDSLPSTPFDLEKLPEKQIKVKIVALGDPEIKEAGALVKLPGTNRGVMSTNFNFGLTGSPMNLMKDKEGMLWIGTTNGLARYDSENIEMYGSEQGLNITRLTGLMVDSKGRIWVANNERLMVLDLKKKLIFEIFNRFGETPIYGLMEDKEDRVWAGDIATGYSIIDFDKKSVKYLDESNEIKPPFLKPFQDKEGLIWLTSRSGVNIIDLKERKNYRLSGDYLKSPVYDINQGPSKRIWITNGTRISGINKKDHEIISLPPEKDTLQISALVYEDSRGIVWSVNLKGIAKKYSPDLSSFEKFIFDSSDEPKIYFPILEDREGQIWITALNGGLFRININNGRPGNFTMEDGLGANQVWSTLHTRDGKTWIGTYNGIDVYDRDKKEIKHFGAEIGLRNPRFPRLIEDSTGRIWATGNAQGVSIIDPKKESIQFLTHDQGLKTDTIGRIAKGSNGKMWIGGAKGVLMTVDVEGQETKFYGLKDIKDGFNYFVESDNENNIWVSWRDVGLQKIDIENDQSYFLTTSEGLASNNIYAIAFDKDNNAWISGEQGLQFLNRDQDSIYNFTTDQGLAANDVFDVAVNDGKTYAGTSKGFNILKKIKSSITGEDYWDVKTIDVKQGLNFLDVAQGSMSFDEKNRLWAGVENQILTVIDEVKDYTTAPRTYITSINITDKRKEFNTGGYLDQHRQDFDTIWNPDRESFTIVGNTEKGKDAQNEMEWKDLYGPYQLPSELRLTHDQNYLSFSYNSLNYDNPDEVSYRYFLEGIDKTWSPITFKTTSESYRDLPPGDYTFKVRSKGYNNIWSEPAEFSFSIIPPWWKTWWAYLLYGLVSIAILYSIMQYRSQWLKKENRVLEERVSERTAQLQKSIHDLENTQAQLIQSEKMASLGELTAGIAHEIQNPLNFVNNFSEVNSELIEELRNEKNKEEALRDKALEEELLTDISENEKKIRHHGQRADAIVKGMLQHSRNSSAEKELTDINKLADEYLRLSYHGLRAKDKTFNAGMKTEFDETLPKIYVAPQDIGRVILNLINNAFYAVTDKKRRTNDPGYEPTVIVSTRQNDKFIEIDIQDNGYGIPEEVKEKIFQPFFTTKPSGQGTGLGLSLSYDIVKMHGGILTVNTRHGVPVTNNGNSEPEGPEGTTFTIQLPKTLNGKTKKQKL</sequence>
<dbReference type="CDD" id="cd00082">
    <property type="entry name" value="HisKA"/>
    <property type="match status" value="1"/>
</dbReference>
<dbReference type="Gene3D" id="2.130.10.10">
    <property type="entry name" value="YVTN repeat-like/Quinoprotein amine dehydrogenase"/>
    <property type="match status" value="3"/>
</dbReference>
<feature type="chain" id="PRO_5015323317" description="histidine kinase" evidence="6">
    <location>
        <begin position="25"/>
        <end position="1251"/>
    </location>
</feature>
<dbReference type="RefSeq" id="WP_107012180.1">
    <property type="nucleotide sequence ID" value="NZ_CP028136.1"/>
</dbReference>
<dbReference type="InterPro" id="IPR013783">
    <property type="entry name" value="Ig-like_fold"/>
</dbReference>
<dbReference type="SUPFAM" id="SSF47384">
    <property type="entry name" value="Homodimeric domain of signal transducing histidine kinase"/>
    <property type="match status" value="1"/>
</dbReference>
<keyword evidence="4" id="KW-0175">Coiled coil</keyword>
<dbReference type="InterPro" id="IPR036097">
    <property type="entry name" value="HisK_dim/P_sf"/>
</dbReference>
<gene>
    <name evidence="8" type="ORF">C7S20_09030</name>
</gene>
<keyword evidence="3" id="KW-0597">Phosphoprotein</keyword>
<comment type="catalytic activity">
    <reaction evidence="1">
        <text>ATP + protein L-histidine = ADP + protein N-phospho-L-histidine.</text>
        <dbReference type="EC" id="2.7.13.3"/>
    </reaction>
</comment>
<accession>A0A2R3Z5B3</accession>
<evidence type="ECO:0000256" key="5">
    <source>
        <dbReference type="SAM" id="Phobius"/>
    </source>
</evidence>
<dbReference type="SUPFAM" id="SSF50998">
    <property type="entry name" value="Quinoprotein alcohol dehydrogenase-like"/>
    <property type="match status" value="1"/>
</dbReference>
<organism evidence="8 9">
    <name type="scientific">Christiangramia fulva</name>
    <dbReference type="NCBI Taxonomy" id="2126553"/>
    <lineage>
        <taxon>Bacteria</taxon>
        <taxon>Pseudomonadati</taxon>
        <taxon>Bacteroidota</taxon>
        <taxon>Flavobacteriia</taxon>
        <taxon>Flavobacteriales</taxon>
        <taxon>Flavobacteriaceae</taxon>
        <taxon>Christiangramia</taxon>
    </lineage>
</organism>
<keyword evidence="5" id="KW-1133">Transmembrane helix</keyword>
<dbReference type="OrthoDB" id="9809670at2"/>
<dbReference type="Gene3D" id="1.10.287.130">
    <property type="match status" value="1"/>
</dbReference>
<feature type="domain" description="Histidine kinase" evidence="7">
    <location>
        <begin position="985"/>
        <end position="1242"/>
    </location>
</feature>
<dbReference type="Pfam" id="PF02518">
    <property type="entry name" value="HATPase_c"/>
    <property type="match status" value="1"/>
</dbReference>
<evidence type="ECO:0000256" key="2">
    <source>
        <dbReference type="ARBA" id="ARBA00012438"/>
    </source>
</evidence>
<dbReference type="InterPro" id="IPR004358">
    <property type="entry name" value="Sig_transdc_His_kin-like_C"/>
</dbReference>
<dbReference type="Pfam" id="PF07494">
    <property type="entry name" value="Reg_prop"/>
    <property type="match status" value="1"/>
</dbReference>
<dbReference type="AlphaFoldDB" id="A0A2R3Z5B3"/>
<dbReference type="PANTHER" id="PTHR43547:SF2">
    <property type="entry name" value="HYBRID SIGNAL TRANSDUCTION HISTIDINE KINASE C"/>
    <property type="match status" value="1"/>
</dbReference>
<dbReference type="InterPro" id="IPR005467">
    <property type="entry name" value="His_kinase_dom"/>
</dbReference>
<evidence type="ECO:0000256" key="3">
    <source>
        <dbReference type="ARBA" id="ARBA00022553"/>
    </source>
</evidence>
<dbReference type="PROSITE" id="PS51257">
    <property type="entry name" value="PROKAR_LIPOPROTEIN"/>
    <property type="match status" value="1"/>
</dbReference>
<feature type="coiled-coil region" evidence="4">
    <location>
        <begin position="997"/>
        <end position="1028"/>
    </location>
</feature>
<dbReference type="Proteomes" id="UP000241507">
    <property type="component" value="Chromosome"/>
</dbReference>
<evidence type="ECO:0000256" key="4">
    <source>
        <dbReference type="SAM" id="Coils"/>
    </source>
</evidence>
<reference evidence="9" key="1">
    <citation type="submission" date="2018-03" db="EMBL/GenBank/DDBJ databases">
        <title>Gramella fulva sp. nov., isolated from a dry surface of tidal flat.</title>
        <authorList>
            <person name="Hwang S.H."/>
            <person name="Hwang W.M."/>
            <person name="Kang K."/>
            <person name="Ahn T.-Y."/>
        </authorList>
    </citation>
    <scope>NUCLEOTIDE SEQUENCE [LARGE SCALE GENOMIC DNA]</scope>
    <source>
        <strain evidence="9">SH35</strain>
    </source>
</reference>
<keyword evidence="6" id="KW-0732">Signal</keyword>
<dbReference type="GO" id="GO:0000155">
    <property type="term" value="F:phosphorelay sensor kinase activity"/>
    <property type="evidence" value="ECO:0007669"/>
    <property type="project" value="InterPro"/>
</dbReference>
<keyword evidence="9" id="KW-1185">Reference proteome</keyword>
<dbReference type="InterPro" id="IPR015943">
    <property type="entry name" value="WD40/YVTN_repeat-like_dom_sf"/>
</dbReference>
<feature type="transmembrane region" description="Helical" evidence="5">
    <location>
        <begin position="913"/>
        <end position="931"/>
    </location>
</feature>
<dbReference type="PROSITE" id="PS50109">
    <property type="entry name" value="HIS_KIN"/>
    <property type="match status" value="1"/>
</dbReference>
<dbReference type="InterPro" id="IPR003661">
    <property type="entry name" value="HisK_dim/P_dom"/>
</dbReference>
<dbReference type="KEGG" id="grs:C7S20_09030"/>
<keyword evidence="5" id="KW-0472">Membrane</keyword>
<dbReference type="InterPro" id="IPR011110">
    <property type="entry name" value="Reg_prop"/>
</dbReference>
<evidence type="ECO:0000313" key="9">
    <source>
        <dbReference type="Proteomes" id="UP000241507"/>
    </source>
</evidence>
<dbReference type="Gene3D" id="3.30.565.10">
    <property type="entry name" value="Histidine kinase-like ATPase, C-terminal domain"/>
    <property type="match status" value="1"/>
</dbReference>
<dbReference type="InterPro" id="IPR036890">
    <property type="entry name" value="HATPase_C_sf"/>
</dbReference>
<dbReference type="EC" id="2.7.13.3" evidence="2"/>
<dbReference type="EMBL" id="CP028136">
    <property type="protein sequence ID" value="AVR45402.1"/>
    <property type="molecule type" value="Genomic_DNA"/>
</dbReference>
<feature type="signal peptide" evidence="6">
    <location>
        <begin position="1"/>
        <end position="24"/>
    </location>
</feature>
<dbReference type="SMART" id="SM00387">
    <property type="entry name" value="HATPase_c"/>
    <property type="match status" value="1"/>
</dbReference>
<dbReference type="InterPro" id="IPR011123">
    <property type="entry name" value="Y_Y_Y"/>
</dbReference>